<keyword evidence="1" id="KW-0812">Transmembrane</keyword>
<dbReference type="Proteomes" id="UP000009011">
    <property type="component" value="Chromosome"/>
</dbReference>
<accession>I6ZNL0</accession>
<sequence>MKKLLTALIFALVDIVCFLQGSVILVYALLHVKYKVEIARAEGFTSVELNNLPVAIGGYYYYPESYIKIAMIGIGLIVTGVLMRSWRKNYIEPQNL</sequence>
<evidence type="ECO:0000313" key="3">
    <source>
        <dbReference type="Proteomes" id="UP000009011"/>
    </source>
</evidence>
<feature type="transmembrane region" description="Helical" evidence="1">
    <location>
        <begin position="66"/>
        <end position="86"/>
    </location>
</feature>
<proteinExistence type="predicted"/>
<feature type="transmembrane region" description="Helical" evidence="1">
    <location>
        <begin position="7"/>
        <end position="30"/>
    </location>
</feature>
<keyword evidence="3" id="KW-1185">Reference proteome</keyword>
<evidence type="ECO:0000256" key="1">
    <source>
        <dbReference type="SAM" id="Phobius"/>
    </source>
</evidence>
<keyword evidence="1" id="KW-1133">Transmembrane helix</keyword>
<dbReference type="AlphaFoldDB" id="I6ZNL0"/>
<keyword evidence="1" id="KW-0472">Membrane</keyword>
<evidence type="ECO:0000313" key="2">
    <source>
        <dbReference type="EMBL" id="AFN73599.1"/>
    </source>
</evidence>
<dbReference type="HOGENOM" id="CLU_2356455_0_0_10"/>
<dbReference type="KEGG" id="mro:MROS_0355"/>
<name>I6ZNL0_MELRP</name>
<organism evidence="2 3">
    <name type="scientific">Melioribacter roseus (strain DSM 23840 / JCM 17771 / VKM B-2668 / P3M-2)</name>
    <dbReference type="NCBI Taxonomy" id="1191523"/>
    <lineage>
        <taxon>Bacteria</taxon>
        <taxon>Pseudomonadati</taxon>
        <taxon>Ignavibacteriota</taxon>
        <taxon>Ignavibacteria</taxon>
        <taxon>Ignavibacteriales</taxon>
        <taxon>Melioribacteraceae</taxon>
        <taxon>Melioribacter</taxon>
    </lineage>
</organism>
<gene>
    <name evidence="2" type="ordered locus">MROS_0355</name>
</gene>
<reference evidence="2 3" key="1">
    <citation type="journal article" date="2013" name="PLoS ONE">
        <title>Genomic analysis of Melioribacter roseus, facultatively anaerobic organotrophic bacterium representing a novel deep lineage within Bacteriodetes/Chlorobi group.</title>
        <authorList>
            <person name="Kadnikov V.V."/>
            <person name="Mardanov A.V."/>
            <person name="Podosokorskaya O.A."/>
            <person name="Gavrilov S.N."/>
            <person name="Kublanov I.V."/>
            <person name="Beletsky A.V."/>
            <person name="Bonch-Osmolovskaya E.A."/>
            <person name="Ravin N.V."/>
        </authorList>
    </citation>
    <scope>NUCLEOTIDE SEQUENCE [LARGE SCALE GENOMIC DNA]</scope>
    <source>
        <strain evidence="3">JCM 17771 / P3M-2</strain>
    </source>
</reference>
<protein>
    <submittedName>
        <fullName evidence="2">Uncharacterized protein</fullName>
    </submittedName>
</protein>
<dbReference type="RefSeq" id="WP_014855036.1">
    <property type="nucleotide sequence ID" value="NC_018178.1"/>
</dbReference>
<dbReference type="EMBL" id="CP003557">
    <property type="protein sequence ID" value="AFN73599.1"/>
    <property type="molecule type" value="Genomic_DNA"/>
</dbReference>